<evidence type="ECO:0000256" key="5">
    <source>
        <dbReference type="ARBA" id="ARBA00022723"/>
    </source>
</evidence>
<evidence type="ECO:0000256" key="3">
    <source>
        <dbReference type="ARBA" id="ARBA00022617"/>
    </source>
</evidence>
<evidence type="ECO:0000256" key="7">
    <source>
        <dbReference type="ARBA" id="ARBA00023002"/>
    </source>
</evidence>
<evidence type="ECO:0000256" key="4">
    <source>
        <dbReference type="ARBA" id="ARBA00022692"/>
    </source>
</evidence>
<evidence type="ECO:0000256" key="12">
    <source>
        <dbReference type="RuleBase" id="RU000461"/>
    </source>
</evidence>
<dbReference type="Pfam" id="PF00067">
    <property type="entry name" value="p450"/>
    <property type="match status" value="1"/>
</dbReference>
<keyword evidence="8 11" id="KW-0408">Iron</keyword>
<feature type="transmembrane region" description="Helical" evidence="13">
    <location>
        <begin position="6"/>
        <end position="33"/>
    </location>
</feature>
<dbReference type="GO" id="GO:0016705">
    <property type="term" value="F:oxidoreductase activity, acting on paired donors, with incorporation or reduction of molecular oxygen"/>
    <property type="evidence" value="ECO:0007669"/>
    <property type="project" value="InterPro"/>
</dbReference>
<keyword evidence="10 13" id="KW-0472">Membrane</keyword>
<comment type="similarity">
    <text evidence="2 12">Belongs to the cytochrome P450 family.</text>
</comment>
<dbReference type="AlphaFoldDB" id="A0A482LUR8"/>
<dbReference type="Gene3D" id="1.10.630.10">
    <property type="entry name" value="Cytochrome P450"/>
    <property type="match status" value="1"/>
</dbReference>
<keyword evidence="3 11" id="KW-0349">Heme</keyword>
<reference evidence="14" key="1">
    <citation type="submission" date="2018-07" db="EMBL/GenBank/DDBJ databases">
        <authorList>
            <person name="Yang X."/>
        </authorList>
    </citation>
    <scope>NUCLEOTIDE SEQUENCE</scope>
</reference>
<dbReference type="PRINTS" id="PR00463">
    <property type="entry name" value="EP450I"/>
</dbReference>
<dbReference type="InterPro" id="IPR050665">
    <property type="entry name" value="Cytochrome_P450_Monooxygen"/>
</dbReference>
<dbReference type="PANTHER" id="PTHR24282:SF255">
    <property type="entry name" value="CYTOCHROME P450 72A11-RELATED"/>
    <property type="match status" value="1"/>
</dbReference>
<proteinExistence type="evidence at transcript level"/>
<dbReference type="PRINTS" id="PR00385">
    <property type="entry name" value="P450"/>
</dbReference>
<dbReference type="InterPro" id="IPR001128">
    <property type="entry name" value="Cyt_P450"/>
</dbReference>
<evidence type="ECO:0000256" key="13">
    <source>
        <dbReference type="SAM" id="Phobius"/>
    </source>
</evidence>
<dbReference type="PANTHER" id="PTHR24282">
    <property type="entry name" value="CYTOCHROME P450 FAMILY MEMBER"/>
    <property type="match status" value="1"/>
</dbReference>
<dbReference type="GO" id="GO:0005506">
    <property type="term" value="F:iron ion binding"/>
    <property type="evidence" value="ECO:0007669"/>
    <property type="project" value="InterPro"/>
</dbReference>
<evidence type="ECO:0000256" key="2">
    <source>
        <dbReference type="ARBA" id="ARBA00010617"/>
    </source>
</evidence>
<evidence type="ECO:0000256" key="8">
    <source>
        <dbReference type="ARBA" id="ARBA00023004"/>
    </source>
</evidence>
<dbReference type="GO" id="GO:0016020">
    <property type="term" value="C:membrane"/>
    <property type="evidence" value="ECO:0007669"/>
    <property type="project" value="UniProtKB-SubCell"/>
</dbReference>
<evidence type="ECO:0000256" key="9">
    <source>
        <dbReference type="ARBA" id="ARBA00023033"/>
    </source>
</evidence>
<dbReference type="PROSITE" id="PS00086">
    <property type="entry name" value="CYTOCHROME_P450"/>
    <property type="match status" value="1"/>
</dbReference>
<comment type="subcellular location">
    <subcellularLocation>
        <location evidence="1">Membrane</location>
    </subcellularLocation>
</comment>
<dbReference type="GO" id="GO:0004497">
    <property type="term" value="F:monooxygenase activity"/>
    <property type="evidence" value="ECO:0007669"/>
    <property type="project" value="UniProtKB-KW"/>
</dbReference>
<sequence length="523" mass="59705">MEITLTSAALMCVVLVSIFGTLLAYSFINWLWLNPKRLEKSLRQQGLSGSPYRILLGDTNDERMMYRKATSKPINVSDDIVPRVLPFQTQHIKKYGDKSFAWMCVTPRLYVLEPALVKEIFTRIDEFHKPPTDPTFKKLAGGIITLNDEKWVKHRKLLSPAFHLQKLKNMETSFHLCADEMMRKWETLASEDGSCELDVWPDLQNLTRDVISRTAFGSSFEEGRRIFELQRDMANIFVQVSNLAQIPGYRWLPTKQNRKAKEMEKEIETKLRTIIAKREQAMKTGTGASDDLLGILIESNLNEMKEHNNDKSVGMSIEDVIEECKLFYFAGQETTAVLLVWTMVLLSQHKKWQERARAEVHQVFGDENPPHVDGLSQLKILNMIIHEVLRLYAPASSVDRVTCKETKLGNYTIPAGVRVTIPVLLLHHDRKIWGEDADEFKPERFVDGVSKASNGHVAFVPFGWGPKICIGMNFSLLEAKVALAMILQKFSFELSPSYTHAPYSIVTTQPQHGAHLILKKYSL</sequence>
<keyword evidence="6 13" id="KW-1133">Transmembrane helix</keyword>
<keyword evidence="5 11" id="KW-0479">Metal-binding</keyword>
<dbReference type="EMBL" id="MH681653">
    <property type="protein sequence ID" value="QBQ52883.1"/>
    <property type="molecule type" value="mRNA"/>
</dbReference>
<evidence type="ECO:0000313" key="14">
    <source>
        <dbReference type="EMBL" id="QBQ52883.1"/>
    </source>
</evidence>
<dbReference type="InterPro" id="IPR017972">
    <property type="entry name" value="Cyt_P450_CS"/>
</dbReference>
<protein>
    <submittedName>
        <fullName evidence="14">Cytochrome P450 72A</fullName>
    </submittedName>
</protein>
<organism evidence="14">
    <name type="scientific">Sedum lineare</name>
    <name type="common">Needle stonecrop</name>
    <dbReference type="NCBI Taxonomy" id="114260"/>
    <lineage>
        <taxon>Eukaryota</taxon>
        <taxon>Viridiplantae</taxon>
        <taxon>Streptophyta</taxon>
        <taxon>Embryophyta</taxon>
        <taxon>Tracheophyta</taxon>
        <taxon>Spermatophyta</taxon>
        <taxon>Magnoliopsida</taxon>
        <taxon>eudicotyledons</taxon>
        <taxon>Gunneridae</taxon>
        <taxon>Pentapetalae</taxon>
        <taxon>Saxifragales</taxon>
        <taxon>Crassulaceae</taxon>
        <taxon>Sedum</taxon>
    </lineage>
</organism>
<evidence type="ECO:0000256" key="11">
    <source>
        <dbReference type="PIRSR" id="PIRSR602401-1"/>
    </source>
</evidence>
<name>A0A482LUR8_SEDLI</name>
<evidence type="ECO:0000256" key="6">
    <source>
        <dbReference type="ARBA" id="ARBA00022989"/>
    </source>
</evidence>
<accession>A0A482LUR8</accession>
<feature type="binding site" description="axial binding residue" evidence="11">
    <location>
        <position position="469"/>
    </location>
    <ligand>
        <name>heme</name>
        <dbReference type="ChEBI" id="CHEBI:30413"/>
    </ligand>
    <ligandPart>
        <name>Fe</name>
        <dbReference type="ChEBI" id="CHEBI:18248"/>
    </ligandPart>
</feature>
<dbReference type="InterPro" id="IPR036396">
    <property type="entry name" value="Cyt_P450_sf"/>
</dbReference>
<evidence type="ECO:0000256" key="1">
    <source>
        <dbReference type="ARBA" id="ARBA00004370"/>
    </source>
</evidence>
<keyword evidence="4 13" id="KW-0812">Transmembrane</keyword>
<comment type="cofactor">
    <cofactor evidence="11">
        <name>heme</name>
        <dbReference type="ChEBI" id="CHEBI:30413"/>
    </cofactor>
</comment>
<dbReference type="FunFam" id="1.10.630.10:FF:000029">
    <property type="entry name" value="Cytochrome P450 734A1"/>
    <property type="match status" value="1"/>
</dbReference>
<dbReference type="InterPro" id="IPR002401">
    <property type="entry name" value="Cyt_P450_E_grp-I"/>
</dbReference>
<keyword evidence="9 12" id="KW-0503">Monooxygenase</keyword>
<keyword evidence="7 12" id="KW-0560">Oxidoreductase</keyword>
<dbReference type="SUPFAM" id="SSF48264">
    <property type="entry name" value="Cytochrome P450"/>
    <property type="match status" value="1"/>
</dbReference>
<evidence type="ECO:0000256" key="10">
    <source>
        <dbReference type="ARBA" id="ARBA00023136"/>
    </source>
</evidence>
<dbReference type="GO" id="GO:0020037">
    <property type="term" value="F:heme binding"/>
    <property type="evidence" value="ECO:0007669"/>
    <property type="project" value="InterPro"/>
</dbReference>